<keyword evidence="3" id="KW-0804">Transcription</keyword>
<dbReference type="RefSeq" id="WP_163965490.1">
    <property type="nucleotide sequence ID" value="NZ_JAAGNX010000002.1"/>
</dbReference>
<keyword evidence="6" id="KW-1185">Reference proteome</keyword>
<dbReference type="PRINTS" id="PR00598">
    <property type="entry name" value="HTHMARR"/>
</dbReference>
<dbReference type="GO" id="GO:0003700">
    <property type="term" value="F:DNA-binding transcription factor activity"/>
    <property type="evidence" value="ECO:0007669"/>
    <property type="project" value="InterPro"/>
</dbReference>
<dbReference type="PANTHER" id="PTHR33164:SF43">
    <property type="entry name" value="HTH-TYPE TRANSCRIPTIONAL REPRESSOR YETL"/>
    <property type="match status" value="1"/>
</dbReference>
<name>A0A6B2M3S8_9BACT</name>
<dbReference type="InterPro" id="IPR036390">
    <property type="entry name" value="WH_DNA-bd_sf"/>
</dbReference>
<dbReference type="Proteomes" id="UP000478417">
    <property type="component" value="Unassembled WGS sequence"/>
</dbReference>
<evidence type="ECO:0000313" key="6">
    <source>
        <dbReference type="Proteomes" id="UP000478417"/>
    </source>
</evidence>
<gene>
    <name evidence="5" type="ORF">G0Q06_10440</name>
</gene>
<evidence type="ECO:0000256" key="1">
    <source>
        <dbReference type="ARBA" id="ARBA00023015"/>
    </source>
</evidence>
<feature type="domain" description="HTH marR-type" evidence="4">
    <location>
        <begin position="29"/>
        <end position="163"/>
    </location>
</feature>
<dbReference type="SUPFAM" id="SSF46785">
    <property type="entry name" value="Winged helix' DNA-binding domain"/>
    <property type="match status" value="1"/>
</dbReference>
<dbReference type="GO" id="GO:0003677">
    <property type="term" value="F:DNA binding"/>
    <property type="evidence" value="ECO:0007669"/>
    <property type="project" value="UniProtKB-KW"/>
</dbReference>
<accession>A0A6B2M3S8</accession>
<proteinExistence type="predicted"/>
<dbReference type="Gene3D" id="1.10.10.10">
    <property type="entry name" value="Winged helix-like DNA-binding domain superfamily/Winged helix DNA-binding domain"/>
    <property type="match status" value="1"/>
</dbReference>
<evidence type="ECO:0000313" key="5">
    <source>
        <dbReference type="EMBL" id="NDV62869.1"/>
    </source>
</evidence>
<dbReference type="GO" id="GO:0006950">
    <property type="term" value="P:response to stress"/>
    <property type="evidence" value="ECO:0007669"/>
    <property type="project" value="TreeGrafter"/>
</dbReference>
<evidence type="ECO:0000259" key="4">
    <source>
        <dbReference type="PROSITE" id="PS50995"/>
    </source>
</evidence>
<protein>
    <submittedName>
        <fullName evidence="5">MarR family transcriptional regulator</fullName>
    </submittedName>
</protein>
<dbReference type="InterPro" id="IPR023187">
    <property type="entry name" value="Tscrpt_reg_MarR-type_CS"/>
</dbReference>
<organism evidence="5 6">
    <name type="scientific">Oceanipulchritudo coccoides</name>
    <dbReference type="NCBI Taxonomy" id="2706888"/>
    <lineage>
        <taxon>Bacteria</taxon>
        <taxon>Pseudomonadati</taxon>
        <taxon>Verrucomicrobiota</taxon>
        <taxon>Opitutia</taxon>
        <taxon>Puniceicoccales</taxon>
        <taxon>Oceanipulchritudinaceae</taxon>
        <taxon>Oceanipulchritudo</taxon>
    </lineage>
</organism>
<dbReference type="PANTHER" id="PTHR33164">
    <property type="entry name" value="TRANSCRIPTIONAL REGULATOR, MARR FAMILY"/>
    <property type="match status" value="1"/>
</dbReference>
<dbReference type="InterPro" id="IPR000835">
    <property type="entry name" value="HTH_MarR-typ"/>
</dbReference>
<dbReference type="InterPro" id="IPR036388">
    <property type="entry name" value="WH-like_DNA-bd_sf"/>
</dbReference>
<dbReference type="PROSITE" id="PS01117">
    <property type="entry name" value="HTH_MARR_1"/>
    <property type="match status" value="1"/>
</dbReference>
<sequence>MNGFFLKNLPDRGCLEEMAERYPEMNPDAAEVYLHFLRLGADVGNRISDYLAGHKLSTGRMSVMMMLNSCPNESKTPGELAERCGVTAATISRLVDGLIKDGHVQRVPDPENRRVSPIRMTDAGRKHLEQLLPGYFKDVARMFGPLSANERNNFLKLLNKLQSNLNEESELS</sequence>
<comment type="caution">
    <text evidence="5">The sequence shown here is derived from an EMBL/GenBank/DDBJ whole genome shotgun (WGS) entry which is preliminary data.</text>
</comment>
<dbReference type="InterPro" id="IPR039422">
    <property type="entry name" value="MarR/SlyA-like"/>
</dbReference>
<dbReference type="AlphaFoldDB" id="A0A6B2M3S8"/>
<evidence type="ECO:0000256" key="2">
    <source>
        <dbReference type="ARBA" id="ARBA00023125"/>
    </source>
</evidence>
<keyword evidence="2" id="KW-0238">DNA-binding</keyword>
<reference evidence="5 6" key="1">
    <citation type="submission" date="2020-02" db="EMBL/GenBank/DDBJ databases">
        <title>Albibacoteraceae fam. nov., the first described family within the subdivision 4 Verrucomicrobia.</title>
        <authorList>
            <person name="Xi F."/>
        </authorList>
    </citation>
    <scope>NUCLEOTIDE SEQUENCE [LARGE SCALE GENOMIC DNA]</scope>
    <source>
        <strain evidence="5 6">CK1056</strain>
    </source>
</reference>
<keyword evidence="1" id="KW-0805">Transcription regulation</keyword>
<dbReference type="Pfam" id="PF12802">
    <property type="entry name" value="MarR_2"/>
    <property type="match status" value="1"/>
</dbReference>
<dbReference type="PROSITE" id="PS50995">
    <property type="entry name" value="HTH_MARR_2"/>
    <property type="match status" value="1"/>
</dbReference>
<dbReference type="EMBL" id="JAAGNX010000002">
    <property type="protein sequence ID" value="NDV62869.1"/>
    <property type="molecule type" value="Genomic_DNA"/>
</dbReference>
<evidence type="ECO:0000256" key="3">
    <source>
        <dbReference type="ARBA" id="ARBA00023163"/>
    </source>
</evidence>
<dbReference type="SMART" id="SM00347">
    <property type="entry name" value="HTH_MARR"/>
    <property type="match status" value="1"/>
</dbReference>